<dbReference type="InterPro" id="IPR038607">
    <property type="entry name" value="PhoD-like_sf"/>
</dbReference>
<feature type="domain" description="PhoD-like phosphatase metallophosphatase" evidence="1">
    <location>
        <begin position="149"/>
        <end position="276"/>
    </location>
</feature>
<organism evidence="2 3">
    <name type="scientific">SAR86 cluster bacterium</name>
    <dbReference type="NCBI Taxonomy" id="2030880"/>
    <lineage>
        <taxon>Bacteria</taxon>
        <taxon>Pseudomonadati</taxon>
        <taxon>Pseudomonadota</taxon>
        <taxon>Gammaproteobacteria</taxon>
        <taxon>SAR86 cluster</taxon>
    </lineage>
</organism>
<protein>
    <submittedName>
        <fullName evidence="2">Alkaline phosphatase family protein</fullName>
    </submittedName>
</protein>
<name>A0A368BVB8_9GAMM</name>
<dbReference type="InterPro" id="IPR029052">
    <property type="entry name" value="Metallo-depent_PP-like"/>
</dbReference>
<evidence type="ECO:0000313" key="2">
    <source>
        <dbReference type="EMBL" id="RCL40666.1"/>
    </source>
</evidence>
<sequence length="319" mass="36651">MPAIKFLSPFLIFIFFTLNVSADTKIGFGSCLDQRHPQKIWKSIADENINKFIFLGDNVYGDVPSGDTKNLVKAYNLQARRFPGWLNDLEKLAIWDDHDYGKNDGGSEYKHKRLTQKIFMDFWDVPANDPRRNREGTYFSKDYIIENNKIKVIGLDTRYFRSNLLGSRTNRQPNNDLNSSILGKSQWSWLENELNDPNTEMFIILSSIQVLATEHGYEKWANFPHERDKLINLIQRKKNVLILSGDRHRGAIYRHNAIIEITASSMNKPGSSDNETDKLMQGGIHKEINYGILVIEEDALEIQLKNNDGAILESAIISL</sequence>
<accession>A0A368BVB8</accession>
<dbReference type="EMBL" id="QOPE01000022">
    <property type="protein sequence ID" value="RCL40666.1"/>
    <property type="molecule type" value="Genomic_DNA"/>
</dbReference>
<dbReference type="InterPro" id="IPR018946">
    <property type="entry name" value="PhoD-like_MPP"/>
</dbReference>
<dbReference type="SUPFAM" id="SSF56300">
    <property type="entry name" value="Metallo-dependent phosphatases"/>
    <property type="match status" value="1"/>
</dbReference>
<reference evidence="2 3" key="1">
    <citation type="journal article" date="2018" name="Microbiome">
        <title>Fine metagenomic profile of the Mediterranean stratified and mixed water columns revealed by assembly and recruitment.</title>
        <authorList>
            <person name="Haro-Moreno J.M."/>
            <person name="Lopez-Perez M."/>
            <person name="De La Torre J.R."/>
            <person name="Picazo A."/>
            <person name="Camacho A."/>
            <person name="Rodriguez-Valera F."/>
        </authorList>
    </citation>
    <scope>NUCLEOTIDE SEQUENCE [LARGE SCALE GENOMIC DNA]</scope>
    <source>
        <strain evidence="2">MED-G82</strain>
    </source>
</reference>
<comment type="caution">
    <text evidence="2">The sequence shown here is derived from an EMBL/GenBank/DDBJ whole genome shotgun (WGS) entry which is preliminary data.</text>
</comment>
<dbReference type="CDD" id="cd07389">
    <property type="entry name" value="MPP_PhoD"/>
    <property type="match status" value="1"/>
</dbReference>
<dbReference type="Pfam" id="PF09423">
    <property type="entry name" value="PhoD"/>
    <property type="match status" value="1"/>
</dbReference>
<gene>
    <name evidence="2" type="ORF">DBW96_03150</name>
</gene>
<dbReference type="PANTHER" id="PTHR33987">
    <property type="entry name" value="CALCINEURIN-LIKE METALLO-PHOSPHOESTERASE SUPERFAMILY PROTEIN"/>
    <property type="match status" value="1"/>
</dbReference>
<proteinExistence type="predicted"/>
<dbReference type="AlphaFoldDB" id="A0A368BVB8"/>
<evidence type="ECO:0000313" key="3">
    <source>
        <dbReference type="Proteomes" id="UP000253307"/>
    </source>
</evidence>
<evidence type="ECO:0000259" key="1">
    <source>
        <dbReference type="Pfam" id="PF09423"/>
    </source>
</evidence>
<dbReference type="Gene3D" id="3.60.21.70">
    <property type="entry name" value="PhoD-like phosphatase"/>
    <property type="match status" value="1"/>
</dbReference>
<dbReference type="PANTHER" id="PTHR33987:SF1">
    <property type="entry name" value="CALCINEURIN-LIKE METALLO-PHOSPHOESTERASE SUPERFAMILY PROTEIN"/>
    <property type="match status" value="1"/>
</dbReference>
<dbReference type="Proteomes" id="UP000253307">
    <property type="component" value="Unassembled WGS sequence"/>
</dbReference>